<dbReference type="PANTHER" id="PTHR12103">
    <property type="entry name" value="5'-NUCLEOTIDASE DOMAIN-CONTAINING"/>
    <property type="match status" value="1"/>
</dbReference>
<feature type="compositionally biased region" description="Acidic residues" evidence="5">
    <location>
        <begin position="597"/>
        <end position="613"/>
    </location>
</feature>
<evidence type="ECO:0000313" key="6">
    <source>
        <dbReference type="Proteomes" id="UP000887575"/>
    </source>
</evidence>
<keyword evidence="3" id="KW-0378">Hydrolase</keyword>
<evidence type="ECO:0000313" key="7">
    <source>
        <dbReference type="WBParaSite" id="MBELARI_LOCUS13133"/>
    </source>
</evidence>
<dbReference type="NCBIfam" id="TIGR02244">
    <property type="entry name" value="HAD-IG-Ncltidse"/>
    <property type="match status" value="1"/>
</dbReference>
<dbReference type="Proteomes" id="UP000887575">
    <property type="component" value="Unassembled WGS sequence"/>
</dbReference>
<feature type="compositionally biased region" description="Basic and acidic residues" evidence="5">
    <location>
        <begin position="652"/>
        <end position="662"/>
    </location>
</feature>
<dbReference type="WBParaSite" id="MBELARI_LOCUS13133">
    <property type="protein sequence ID" value="MBELARI_LOCUS13133"/>
    <property type="gene ID" value="MBELARI_LOCUS13133"/>
</dbReference>
<dbReference type="InterPro" id="IPR008380">
    <property type="entry name" value="HAD-SF_hydro_IG_5-nucl"/>
</dbReference>
<evidence type="ECO:0000256" key="2">
    <source>
        <dbReference type="ARBA" id="ARBA00022723"/>
    </source>
</evidence>
<feature type="region of interest" description="Disordered" evidence="5">
    <location>
        <begin position="583"/>
        <end position="662"/>
    </location>
</feature>
<feature type="compositionally biased region" description="Basic and acidic residues" evidence="5">
    <location>
        <begin position="614"/>
        <end position="626"/>
    </location>
</feature>
<dbReference type="AlphaFoldDB" id="A0AAF3EGL4"/>
<dbReference type="GO" id="GO:0008253">
    <property type="term" value="F:5'-nucleotidase activity"/>
    <property type="evidence" value="ECO:0007669"/>
    <property type="project" value="TreeGrafter"/>
</dbReference>
<proteinExistence type="inferred from homology"/>
<reference evidence="7" key="1">
    <citation type="submission" date="2024-02" db="UniProtKB">
        <authorList>
            <consortium name="WormBaseParasite"/>
        </authorList>
    </citation>
    <scope>IDENTIFICATION</scope>
</reference>
<dbReference type="GO" id="GO:0046872">
    <property type="term" value="F:metal ion binding"/>
    <property type="evidence" value="ECO:0007669"/>
    <property type="project" value="UniProtKB-KW"/>
</dbReference>
<organism evidence="6 7">
    <name type="scientific">Mesorhabditis belari</name>
    <dbReference type="NCBI Taxonomy" id="2138241"/>
    <lineage>
        <taxon>Eukaryota</taxon>
        <taxon>Metazoa</taxon>
        <taxon>Ecdysozoa</taxon>
        <taxon>Nematoda</taxon>
        <taxon>Chromadorea</taxon>
        <taxon>Rhabditida</taxon>
        <taxon>Rhabditina</taxon>
        <taxon>Rhabditomorpha</taxon>
        <taxon>Rhabditoidea</taxon>
        <taxon>Rhabditidae</taxon>
        <taxon>Mesorhabditinae</taxon>
        <taxon>Mesorhabditis</taxon>
    </lineage>
</organism>
<evidence type="ECO:0000256" key="5">
    <source>
        <dbReference type="SAM" id="MobiDB-lite"/>
    </source>
</evidence>
<dbReference type="SUPFAM" id="SSF56784">
    <property type="entry name" value="HAD-like"/>
    <property type="match status" value="1"/>
</dbReference>
<keyword evidence="6" id="KW-1185">Reference proteome</keyword>
<evidence type="ECO:0000256" key="1">
    <source>
        <dbReference type="ARBA" id="ARBA00009589"/>
    </source>
</evidence>
<dbReference type="Pfam" id="PF05761">
    <property type="entry name" value="5_nucleotid"/>
    <property type="match status" value="1"/>
</dbReference>
<dbReference type="FunFam" id="3.40.50.1000:FF:000255">
    <property type="entry name" value="Protein CBG02038"/>
    <property type="match status" value="1"/>
</dbReference>
<dbReference type="InterPro" id="IPR023214">
    <property type="entry name" value="HAD_sf"/>
</dbReference>
<dbReference type="CDD" id="cd07522">
    <property type="entry name" value="HAD_cN-II"/>
    <property type="match status" value="1"/>
</dbReference>
<sequence>MERADSIAQKPYKRATEQRVKNGNYQAISYGKRTRGKVVSESGEISPQKEAESLRVTKCKIWESFRGETSRIDIVRLLFFSISLDFGLVYLSRDSLAMTIEEIAQHKRAPEHRVFVNRSLRLEKIKFFGFDMDYTLAEYKSPEMEILAFDLTLQRLCHIGYPKEILSFKYDPIFPVRGLWFDYLYGNLLKIDGFGNILMGMHGLKFLKTQDIEEMYPNKFIQLSETRVFVLNTLFNLPETHVIAQLVDYFDKHPDFKQNAEKTGIKGGDMLMSYKSIFQDLRNAVDWVHMNSTMKYTIMENLEKYVKKDPRTAQMLGGMRESGRKTFLLTNSDYEYTNAVMTYILGKDWNSFFHLTIVDARKPSFFAEGTTFREVDPSTGALKLGVHTGPLREGVIYSGGSCEAFRKMVKARGKDVLYVGDHIFGDVLRSKKTRGWRTFLVVPELDHELSVWTEGRPLFEELGGLDNQLADIYKNLDASATVKPEIHSVLQSIRKISHEMDQEYGVLGSLFRSGSRTTFFASQVMRYADIYASTCLNLVHYPNFYFFRAPMQLMPHESTVDHYSVLQTEKAAQFRRQDSVGHQVRGWSKKTATENEYFPEEEEEDVSNESSDIDELHSARRPEKSPSDTGLQQLDGEAVCDTDVVSMPPAQVDRDHLNRVSQ</sequence>
<keyword evidence="4" id="KW-0460">Magnesium</keyword>
<keyword evidence="2" id="KW-0479">Metal-binding</keyword>
<name>A0AAF3EGL4_9BILA</name>
<accession>A0AAF3EGL4</accession>
<comment type="similarity">
    <text evidence="1">Belongs to the 5'(3')-deoxyribonucleotidase family.</text>
</comment>
<evidence type="ECO:0000256" key="3">
    <source>
        <dbReference type="ARBA" id="ARBA00022801"/>
    </source>
</evidence>
<dbReference type="Gene3D" id="3.40.50.1000">
    <property type="entry name" value="HAD superfamily/HAD-like"/>
    <property type="match status" value="2"/>
</dbReference>
<evidence type="ECO:0000256" key="4">
    <source>
        <dbReference type="ARBA" id="ARBA00022842"/>
    </source>
</evidence>
<protein>
    <submittedName>
        <fullName evidence="7">Cytosolic purine 5'-nucleotidase</fullName>
    </submittedName>
</protein>
<dbReference type="PANTHER" id="PTHR12103:SF15">
    <property type="entry name" value="CYTOSOLIC PURINE 5'-NUCLEOTIDASE"/>
    <property type="match status" value="1"/>
</dbReference>
<dbReference type="InterPro" id="IPR036412">
    <property type="entry name" value="HAD-like_sf"/>
</dbReference>